<evidence type="ECO:0000313" key="2">
    <source>
        <dbReference type="Proteomes" id="UP000823736"/>
    </source>
</evidence>
<dbReference type="EMBL" id="JAGGLC010000003">
    <property type="protein sequence ID" value="MBP1987231.1"/>
    <property type="molecule type" value="Genomic_DNA"/>
</dbReference>
<dbReference type="AlphaFoldDB" id="A0A8T4GVT8"/>
<evidence type="ECO:0000313" key="1">
    <source>
        <dbReference type="EMBL" id="MBP1987231.1"/>
    </source>
</evidence>
<name>A0A8T4GVT8_9EURY</name>
<reference evidence="1" key="1">
    <citation type="submission" date="2021-03" db="EMBL/GenBank/DDBJ databases">
        <title>Genomic Encyclopedia of Type Strains, Phase IV (KMG-IV): sequencing the most valuable type-strain genomes for metagenomic binning, comparative biology and taxonomic classification.</title>
        <authorList>
            <person name="Goeker M."/>
        </authorList>
    </citation>
    <scope>NUCLEOTIDE SEQUENCE</scope>
    <source>
        <strain evidence="1">DSM 26232</strain>
    </source>
</reference>
<protein>
    <submittedName>
        <fullName evidence="1">Uncharacterized protein</fullName>
    </submittedName>
</protein>
<keyword evidence="2" id="KW-1185">Reference proteome</keyword>
<comment type="caution">
    <text evidence="1">The sequence shown here is derived from an EMBL/GenBank/DDBJ whole genome shotgun (WGS) entry which is preliminary data.</text>
</comment>
<gene>
    <name evidence="1" type="ORF">J2753_001729</name>
</gene>
<dbReference type="Proteomes" id="UP000823736">
    <property type="component" value="Unassembled WGS sequence"/>
</dbReference>
<organism evidence="1 2">
    <name type="scientific">Halolamina salifodinae</name>
    <dbReference type="NCBI Taxonomy" id="1202767"/>
    <lineage>
        <taxon>Archaea</taxon>
        <taxon>Methanobacteriati</taxon>
        <taxon>Methanobacteriota</taxon>
        <taxon>Stenosarchaea group</taxon>
        <taxon>Halobacteria</taxon>
        <taxon>Halobacteriales</taxon>
        <taxon>Haloferacaceae</taxon>
    </lineage>
</organism>
<proteinExistence type="predicted"/>
<accession>A0A8T4GVT8</accession>
<sequence length="52" mass="5915">MTGEEGGRTPSCIRCDEEVEDPKRLTFGQELGALPICEACFEEVRGRDLWQR</sequence>